<keyword evidence="1" id="KW-1133">Transmembrane helix</keyword>
<evidence type="ECO:0000313" key="3">
    <source>
        <dbReference type="EMBL" id="SLM31851.1"/>
    </source>
</evidence>
<gene>
    <name evidence="3" type="ORF">MTBBW1_460007</name>
</gene>
<keyword evidence="4" id="KW-1185">Reference proteome</keyword>
<feature type="domain" description="Lcl C-terminal" evidence="2">
    <location>
        <begin position="258"/>
        <end position="377"/>
    </location>
</feature>
<organism evidence="3 4">
    <name type="scientific">Desulfamplus magnetovallimortis</name>
    <dbReference type="NCBI Taxonomy" id="1246637"/>
    <lineage>
        <taxon>Bacteria</taxon>
        <taxon>Pseudomonadati</taxon>
        <taxon>Thermodesulfobacteriota</taxon>
        <taxon>Desulfobacteria</taxon>
        <taxon>Desulfobacterales</taxon>
        <taxon>Desulfobacteraceae</taxon>
        <taxon>Desulfamplus</taxon>
    </lineage>
</organism>
<feature type="transmembrane region" description="Helical" evidence="1">
    <location>
        <begin position="44"/>
        <end position="66"/>
    </location>
</feature>
<reference evidence="3 4" key="1">
    <citation type="submission" date="2017-03" db="EMBL/GenBank/DDBJ databases">
        <authorList>
            <person name="Afonso C.L."/>
            <person name="Miller P.J."/>
            <person name="Scott M.A."/>
            <person name="Spackman E."/>
            <person name="Goraichik I."/>
            <person name="Dimitrov K.M."/>
            <person name="Suarez D.L."/>
            <person name="Swayne D.E."/>
        </authorList>
    </citation>
    <scope>NUCLEOTIDE SEQUENCE [LARGE SCALE GENOMIC DNA]</scope>
    <source>
        <strain evidence="3">PRJEB14757</strain>
    </source>
</reference>
<dbReference type="InterPro" id="IPR011460">
    <property type="entry name" value="Lcl_C"/>
</dbReference>
<dbReference type="InterPro" id="IPR036116">
    <property type="entry name" value="FN3_sf"/>
</dbReference>
<dbReference type="PANTHER" id="PTHR35812:SF1">
    <property type="entry name" value="LIPOPROTEIN"/>
    <property type="match status" value="1"/>
</dbReference>
<dbReference type="AlphaFoldDB" id="A0A1W1HH69"/>
<accession>A0A1W1HH69</accession>
<keyword evidence="1" id="KW-0812">Transmembrane</keyword>
<dbReference type="RefSeq" id="WP_080801174.1">
    <property type="nucleotide sequence ID" value="NZ_LT828542.1"/>
</dbReference>
<evidence type="ECO:0000259" key="2">
    <source>
        <dbReference type="Pfam" id="PF07603"/>
    </source>
</evidence>
<dbReference type="Proteomes" id="UP000191931">
    <property type="component" value="Unassembled WGS sequence"/>
</dbReference>
<sequence>MKNENKVFAKKEEESNIASYPDHFNLGHEKQRYYHGDFFNVQKITWVLLMLFYLVFTGSVSAVPAAPTLSLEQENGSMTVRWSEIEGDPEYILSFAPYPTVDYIHEINMQHNNEISFETWPGAAYYVAIQAEKDGEVGPYSNIEHFIVPETPLSPDSEVSDSNYEPFIDNNYFDFAYGDVESGERLIDSQYASSAYYNMDETGMDQGSMFGVNFADGRIKGYGLEIFGNDKTFYVIYVRDNKSKNYGVNQFRDNGDATITDLATGLMWMKDDSGYGMVWQDALSYCEDLTFAGYSDWRLPNAKELQSIVDYTRMPDANEFTTPSKGGPAIDTDFFNITSFININGDKDWGYFWSSTTHKSSNGMGGSAAYVAFGRGLGNIDGNGNWVDVHGAGCQRSDPKKDDGTDYSNGHGPQGDAIYIYNYVRPVRYDKSVTAPTYTVVDTNQKSYWNNAFEIEEPSPGAEFYGQDAHYSGNALSYTDNGDGTITDNNTKLMWQKSPDTNKDGVIGADDKYTYAEAIANAALCNTGGYNDWRLPTIKELYSLIQFSGSDVSMESELDLGEDISDNAPSVPVYERPEPGRFF</sequence>
<evidence type="ECO:0000256" key="1">
    <source>
        <dbReference type="SAM" id="Phobius"/>
    </source>
</evidence>
<proteinExistence type="predicted"/>
<feature type="domain" description="Lcl C-terminal" evidence="2">
    <location>
        <begin position="484"/>
        <end position="556"/>
    </location>
</feature>
<protein>
    <recommendedName>
        <fullName evidence="2">Lcl C-terminal domain-containing protein</fullName>
    </recommendedName>
</protein>
<keyword evidence="1" id="KW-0472">Membrane</keyword>
<dbReference type="EMBL" id="FWEV01000288">
    <property type="protein sequence ID" value="SLM31851.1"/>
    <property type="molecule type" value="Genomic_DNA"/>
</dbReference>
<name>A0A1W1HH69_9BACT</name>
<evidence type="ECO:0000313" key="4">
    <source>
        <dbReference type="Proteomes" id="UP000191931"/>
    </source>
</evidence>
<dbReference type="SUPFAM" id="SSF49265">
    <property type="entry name" value="Fibronectin type III"/>
    <property type="match status" value="1"/>
</dbReference>
<dbReference type="Pfam" id="PF07603">
    <property type="entry name" value="Lcl_C"/>
    <property type="match status" value="2"/>
</dbReference>
<dbReference type="OrthoDB" id="5414729at2"/>
<dbReference type="STRING" id="1246637.MTBBW1_460007"/>
<dbReference type="PANTHER" id="PTHR35812">
    <property type="entry name" value="LIPOPROTEIN"/>
    <property type="match status" value="1"/>
</dbReference>